<organism evidence="2 3">
    <name type="scientific">Boothiomyces macroporosus</name>
    <dbReference type="NCBI Taxonomy" id="261099"/>
    <lineage>
        <taxon>Eukaryota</taxon>
        <taxon>Fungi</taxon>
        <taxon>Fungi incertae sedis</taxon>
        <taxon>Chytridiomycota</taxon>
        <taxon>Chytridiomycota incertae sedis</taxon>
        <taxon>Chytridiomycetes</taxon>
        <taxon>Rhizophydiales</taxon>
        <taxon>Terramycetaceae</taxon>
        <taxon>Boothiomyces</taxon>
    </lineage>
</organism>
<proteinExistence type="predicted"/>
<evidence type="ECO:0000313" key="2">
    <source>
        <dbReference type="EMBL" id="KAJ3253384.1"/>
    </source>
</evidence>
<feature type="compositionally biased region" description="Low complexity" evidence="1">
    <location>
        <begin position="89"/>
        <end position="99"/>
    </location>
</feature>
<reference evidence="2" key="1">
    <citation type="submission" date="2020-05" db="EMBL/GenBank/DDBJ databases">
        <title>Phylogenomic resolution of chytrid fungi.</title>
        <authorList>
            <person name="Stajich J.E."/>
            <person name="Amses K."/>
            <person name="Simmons R."/>
            <person name="Seto K."/>
            <person name="Myers J."/>
            <person name="Bonds A."/>
            <person name="Quandt C.A."/>
            <person name="Barry K."/>
            <person name="Liu P."/>
            <person name="Grigoriev I."/>
            <person name="Longcore J.E."/>
            <person name="James T.Y."/>
        </authorList>
    </citation>
    <scope>NUCLEOTIDE SEQUENCE</scope>
    <source>
        <strain evidence="2">PLAUS21</strain>
    </source>
</reference>
<accession>A0AAD5Y111</accession>
<sequence length="413" mass="46126">MDWDGPREMMTSTDSSSDDESSESVVSVDGNQIGTQMIPLANNTWNGEHSRSIKRVCLSLGFPSVHTTVKRSLVLESNTIISDEEFDESIPSSVFSVSPSDEEAYQQEINGDVTDNSSDGGRVSEKSKLDCKKKSNGSRELPVQATKSNPPKPIQGGRSVSKELLSALSPEMNAKIEEQKARSIEGFLDWKVELPQYFGNHFGLLSQVFRLNLNTLVKGEYWFGSDFIMDCNQDKAPKDATFVGLILSEGASEKKYLVITGRKKVELKEGYFEAITDILTIKVYDDGELALYNKGKPSFLKVCASPPDLFFNYDSDLIFVGIITSDKVFKVNVLGCDVEFQLDVFENECQVLYIDHLSKLQKIYPVRAVVLNVLSERLAMMDFNYSYACRSDGKYKPKLIDVLIPAGANPFYF</sequence>
<comment type="caution">
    <text evidence="2">The sequence shown here is derived from an EMBL/GenBank/DDBJ whole genome shotgun (WGS) entry which is preliminary data.</text>
</comment>
<dbReference type="AlphaFoldDB" id="A0AAD5Y111"/>
<feature type="compositionally biased region" description="Polar residues" evidence="1">
    <location>
        <begin position="107"/>
        <end position="119"/>
    </location>
</feature>
<evidence type="ECO:0000256" key="1">
    <source>
        <dbReference type="SAM" id="MobiDB-lite"/>
    </source>
</evidence>
<dbReference type="EMBL" id="JADGKB010000111">
    <property type="protein sequence ID" value="KAJ3253384.1"/>
    <property type="molecule type" value="Genomic_DNA"/>
</dbReference>
<dbReference type="Proteomes" id="UP001210925">
    <property type="component" value="Unassembled WGS sequence"/>
</dbReference>
<gene>
    <name evidence="2" type="ORF">HK103_000704</name>
</gene>
<name>A0AAD5Y111_9FUNG</name>
<feature type="region of interest" description="Disordered" evidence="1">
    <location>
        <begin position="88"/>
        <end position="159"/>
    </location>
</feature>
<protein>
    <submittedName>
        <fullName evidence="2">Uncharacterized protein</fullName>
    </submittedName>
</protein>
<feature type="compositionally biased region" description="Basic and acidic residues" evidence="1">
    <location>
        <begin position="122"/>
        <end position="133"/>
    </location>
</feature>
<feature type="region of interest" description="Disordered" evidence="1">
    <location>
        <begin position="1"/>
        <end position="26"/>
    </location>
</feature>
<keyword evidence="3" id="KW-1185">Reference proteome</keyword>
<evidence type="ECO:0000313" key="3">
    <source>
        <dbReference type="Proteomes" id="UP001210925"/>
    </source>
</evidence>